<keyword evidence="8 9" id="KW-0472">Membrane</keyword>
<dbReference type="GO" id="GO:0006906">
    <property type="term" value="P:vesicle fusion"/>
    <property type="evidence" value="ECO:0007669"/>
    <property type="project" value="TreeGrafter"/>
</dbReference>
<dbReference type="Proteomes" id="UP000604046">
    <property type="component" value="Unassembled WGS sequence"/>
</dbReference>
<evidence type="ECO:0000256" key="9">
    <source>
        <dbReference type="SAM" id="Phobius"/>
    </source>
</evidence>
<evidence type="ECO:0000313" key="11">
    <source>
        <dbReference type="EMBL" id="CAE7545629.1"/>
    </source>
</evidence>
<dbReference type="InterPro" id="IPR038407">
    <property type="entry name" value="v-SNARE_N_sf"/>
</dbReference>
<evidence type="ECO:0000256" key="7">
    <source>
        <dbReference type="ARBA" id="ARBA00023054"/>
    </source>
</evidence>
<dbReference type="OrthoDB" id="427340at2759"/>
<keyword evidence="5" id="KW-0653">Protein transport</keyword>
<evidence type="ECO:0000256" key="3">
    <source>
        <dbReference type="ARBA" id="ARBA00022448"/>
    </source>
</evidence>
<gene>
    <name evidence="11" type="primary">VTI13</name>
    <name evidence="11" type="ORF">SNAT2548_LOCUS30615</name>
</gene>
<dbReference type="PANTHER" id="PTHR21230">
    <property type="entry name" value="VESICLE TRANSPORT V-SNARE PROTEIN VTI1-RELATED"/>
    <property type="match status" value="1"/>
</dbReference>
<dbReference type="GO" id="GO:0000149">
    <property type="term" value="F:SNARE binding"/>
    <property type="evidence" value="ECO:0007669"/>
    <property type="project" value="TreeGrafter"/>
</dbReference>
<evidence type="ECO:0000256" key="8">
    <source>
        <dbReference type="ARBA" id="ARBA00023136"/>
    </source>
</evidence>
<evidence type="ECO:0000256" key="2">
    <source>
        <dbReference type="ARBA" id="ARBA00006108"/>
    </source>
</evidence>
<dbReference type="Gene3D" id="1.20.58.400">
    <property type="entry name" value="t-snare proteins"/>
    <property type="match status" value="1"/>
</dbReference>
<dbReference type="InterPro" id="IPR010989">
    <property type="entry name" value="SNARE"/>
</dbReference>
<dbReference type="Pfam" id="PF12352">
    <property type="entry name" value="V-SNARE_C"/>
    <property type="match status" value="1"/>
</dbReference>
<keyword evidence="7" id="KW-0175">Coiled coil</keyword>
<evidence type="ECO:0000256" key="4">
    <source>
        <dbReference type="ARBA" id="ARBA00022692"/>
    </source>
</evidence>
<feature type="domain" description="Vesicle transport v-SNARE N-terminal" evidence="10">
    <location>
        <begin position="11"/>
        <end position="92"/>
    </location>
</feature>
<dbReference type="CDD" id="cd15862">
    <property type="entry name" value="SNARE_Vti1"/>
    <property type="match status" value="1"/>
</dbReference>
<dbReference type="GO" id="GO:0031201">
    <property type="term" value="C:SNARE complex"/>
    <property type="evidence" value="ECO:0007669"/>
    <property type="project" value="TreeGrafter"/>
</dbReference>
<keyword evidence="6 9" id="KW-1133">Transmembrane helix</keyword>
<comment type="subcellular location">
    <subcellularLocation>
        <location evidence="1">Membrane</location>
        <topology evidence="1">Single-pass type IV membrane protein</topology>
    </subcellularLocation>
</comment>
<dbReference type="GO" id="GO:0005794">
    <property type="term" value="C:Golgi apparatus"/>
    <property type="evidence" value="ECO:0007669"/>
    <property type="project" value="TreeGrafter"/>
</dbReference>
<dbReference type="SUPFAM" id="SSF58038">
    <property type="entry name" value="SNARE fusion complex"/>
    <property type="match status" value="1"/>
</dbReference>
<evidence type="ECO:0000259" key="10">
    <source>
        <dbReference type="Pfam" id="PF05008"/>
    </source>
</evidence>
<dbReference type="AlphaFoldDB" id="A0A812TZU3"/>
<feature type="transmembrane region" description="Helical" evidence="9">
    <location>
        <begin position="195"/>
        <end position="214"/>
    </location>
</feature>
<dbReference type="Gene3D" id="1.20.5.110">
    <property type="match status" value="1"/>
</dbReference>
<dbReference type="GO" id="GO:0006886">
    <property type="term" value="P:intracellular protein transport"/>
    <property type="evidence" value="ECO:0007669"/>
    <property type="project" value="InterPro"/>
</dbReference>
<evidence type="ECO:0000256" key="6">
    <source>
        <dbReference type="ARBA" id="ARBA00022989"/>
    </source>
</evidence>
<sequence length="224" mass="25439">MRGSQPVVTISEVFQSYEEDYKQLIQQLRSLATVVEGTGPTQERCNAGQEMVDAHERATQAFQQMEFEVKSMGSLGAALVGKLKEYKQELLASRTLVRNVQARLNREGLLRGASPDDKVQRDSAQRMRAGARRLEDSRRTALEAESIGMDVMSELTDQRDALKRSKDHLHDVDGHLGTSKMFLSLMSRRIQTSQAMVWCLAIVLFIILVFLIYLKLQKLMAFFR</sequence>
<dbReference type="GO" id="GO:0005484">
    <property type="term" value="F:SNAP receptor activity"/>
    <property type="evidence" value="ECO:0007669"/>
    <property type="project" value="TreeGrafter"/>
</dbReference>
<dbReference type="InterPro" id="IPR007705">
    <property type="entry name" value="Vesicle_trsprt_v-SNARE_N"/>
</dbReference>
<dbReference type="EMBL" id="CAJNDS010002614">
    <property type="protein sequence ID" value="CAE7545629.1"/>
    <property type="molecule type" value="Genomic_DNA"/>
</dbReference>
<protein>
    <submittedName>
        <fullName evidence="11">VTI13 protein</fullName>
    </submittedName>
</protein>
<name>A0A812TZU3_9DINO</name>
<evidence type="ECO:0000313" key="12">
    <source>
        <dbReference type="Proteomes" id="UP000604046"/>
    </source>
</evidence>
<proteinExistence type="inferred from homology"/>
<dbReference type="Pfam" id="PF05008">
    <property type="entry name" value="V-SNARE"/>
    <property type="match status" value="1"/>
</dbReference>
<dbReference type="GO" id="GO:0005789">
    <property type="term" value="C:endoplasmic reticulum membrane"/>
    <property type="evidence" value="ECO:0007669"/>
    <property type="project" value="TreeGrafter"/>
</dbReference>
<organism evidence="11 12">
    <name type="scientific">Symbiodinium natans</name>
    <dbReference type="NCBI Taxonomy" id="878477"/>
    <lineage>
        <taxon>Eukaryota</taxon>
        <taxon>Sar</taxon>
        <taxon>Alveolata</taxon>
        <taxon>Dinophyceae</taxon>
        <taxon>Suessiales</taxon>
        <taxon>Symbiodiniaceae</taxon>
        <taxon>Symbiodinium</taxon>
    </lineage>
</organism>
<dbReference type="SUPFAM" id="SSF47661">
    <property type="entry name" value="t-snare proteins"/>
    <property type="match status" value="1"/>
</dbReference>
<reference evidence="11" key="1">
    <citation type="submission" date="2021-02" db="EMBL/GenBank/DDBJ databases">
        <authorList>
            <person name="Dougan E. K."/>
            <person name="Rhodes N."/>
            <person name="Thang M."/>
            <person name="Chan C."/>
        </authorList>
    </citation>
    <scope>NUCLEOTIDE SEQUENCE</scope>
</reference>
<dbReference type="FunFam" id="1.20.5.110:FF:000002">
    <property type="entry name" value="Vesicle transport through interaction with t-SNAREsB"/>
    <property type="match status" value="1"/>
</dbReference>
<accession>A0A812TZU3</accession>
<keyword evidence="4 9" id="KW-0812">Transmembrane</keyword>
<comment type="caution">
    <text evidence="11">The sequence shown here is derived from an EMBL/GenBank/DDBJ whole genome shotgun (WGS) entry which is preliminary data.</text>
</comment>
<evidence type="ECO:0000256" key="5">
    <source>
        <dbReference type="ARBA" id="ARBA00022927"/>
    </source>
</evidence>
<dbReference type="GO" id="GO:0031902">
    <property type="term" value="C:late endosome membrane"/>
    <property type="evidence" value="ECO:0007669"/>
    <property type="project" value="TreeGrafter"/>
</dbReference>
<comment type="similarity">
    <text evidence="2">Belongs to the VTI1 family.</text>
</comment>
<evidence type="ECO:0000256" key="1">
    <source>
        <dbReference type="ARBA" id="ARBA00004211"/>
    </source>
</evidence>
<dbReference type="GO" id="GO:0012507">
    <property type="term" value="C:ER to Golgi transport vesicle membrane"/>
    <property type="evidence" value="ECO:0007669"/>
    <property type="project" value="TreeGrafter"/>
</dbReference>
<dbReference type="PANTHER" id="PTHR21230:SF26">
    <property type="entry name" value="VESICLE TRANSPORT THROUGH INTERACTION WITH T-SNARES HOMOLOG 1A"/>
    <property type="match status" value="1"/>
</dbReference>
<keyword evidence="3" id="KW-0813">Transport</keyword>
<keyword evidence="12" id="KW-1185">Reference proteome</keyword>